<comment type="caution">
    <text evidence="2">The sequence shown here is derived from an EMBL/GenBank/DDBJ whole genome shotgun (WGS) entry which is preliminary data.</text>
</comment>
<sequence>MEKFTKRLALTSGVLALGLAVLAPSKSADRVAIDPMFTYGETLTDSQFEETKSLLGVEDGTEEIEVQVSELNDLLQDSYPYSQVYSSAYITAADNDGGVTVEIATPDTITSITEAQYENAAITAGAIDVNIKVASAVEVDGSGALAGVYKAFESAGQTLDADAREVAQDELAVTSSITEENQDTEGYSDADLNAAIADIKSEVASLKDENGGSISVDEITVIVNNVINNYNLDGVISQENIQAIIDQMQNFSALELTEEQKTQLSNLASSLTDAASTAASNVAETASSAIANTDTEQLKEDSLGIWDRILSIVDNIFGTSFSSSSDATSESTAE</sequence>
<dbReference type="OrthoDB" id="9810153at2"/>
<feature type="chain" id="PRO_5039421021" evidence="1">
    <location>
        <begin position="29"/>
        <end position="334"/>
    </location>
</feature>
<keyword evidence="3" id="KW-1185">Reference proteome</keyword>
<evidence type="ECO:0000313" key="3">
    <source>
        <dbReference type="Proteomes" id="UP000273977"/>
    </source>
</evidence>
<proteinExistence type="predicted"/>
<dbReference type="Proteomes" id="UP000273977">
    <property type="component" value="Unassembled WGS sequence"/>
</dbReference>
<protein>
    <submittedName>
        <fullName evidence="2">DUF1002 domain-containing protein</fullName>
    </submittedName>
</protein>
<organism evidence="2 3">
    <name type="scientific">Aerococcus agrisoli</name>
    <dbReference type="NCBI Taxonomy" id="2487350"/>
    <lineage>
        <taxon>Bacteria</taxon>
        <taxon>Bacillati</taxon>
        <taxon>Bacillota</taxon>
        <taxon>Bacilli</taxon>
        <taxon>Lactobacillales</taxon>
        <taxon>Aerococcaceae</taxon>
        <taxon>Aerococcus</taxon>
    </lineage>
</organism>
<reference evidence="2 3" key="1">
    <citation type="submission" date="2018-11" db="EMBL/GenBank/DDBJ databases">
        <title>Aerococcus sp. SJQ22, whole genome shotgun sequence.</title>
        <authorList>
            <person name="Sun L."/>
            <person name="Gao X."/>
            <person name="Chen W."/>
            <person name="Huang K."/>
        </authorList>
    </citation>
    <scope>NUCLEOTIDE SEQUENCE [LARGE SCALE GENOMIC DNA]</scope>
    <source>
        <strain evidence="2 3">SJQ22</strain>
    </source>
</reference>
<evidence type="ECO:0000313" key="2">
    <source>
        <dbReference type="EMBL" id="RPA60767.1"/>
    </source>
</evidence>
<keyword evidence="1" id="KW-0732">Signal</keyword>
<feature type="signal peptide" evidence="1">
    <location>
        <begin position="1"/>
        <end position="28"/>
    </location>
</feature>
<name>A0A3N4GH63_9LACT</name>
<dbReference type="InterPro" id="IPR009343">
    <property type="entry name" value="DUF1002"/>
</dbReference>
<dbReference type="EMBL" id="RKMG01000009">
    <property type="protein sequence ID" value="RPA60767.1"/>
    <property type="molecule type" value="Genomic_DNA"/>
</dbReference>
<dbReference type="Pfam" id="PF06207">
    <property type="entry name" value="DUF1002"/>
    <property type="match status" value="1"/>
</dbReference>
<gene>
    <name evidence="2" type="ORF">EF384_04180</name>
</gene>
<evidence type="ECO:0000256" key="1">
    <source>
        <dbReference type="SAM" id="SignalP"/>
    </source>
</evidence>
<dbReference type="RefSeq" id="WP_123779730.1">
    <property type="nucleotide sequence ID" value="NZ_RKMG01000009.1"/>
</dbReference>
<dbReference type="AlphaFoldDB" id="A0A3N4GH63"/>
<accession>A0A3N4GH63</accession>